<keyword evidence="1" id="KW-0479">Metal-binding</keyword>
<dbReference type="InterPro" id="IPR036875">
    <property type="entry name" value="Znf_CCHC_sf"/>
</dbReference>
<feature type="non-terminal residue" evidence="3">
    <location>
        <position position="1"/>
    </location>
</feature>
<dbReference type="EMBL" id="JAMKFB020000007">
    <property type="protein sequence ID" value="KAL0188146.1"/>
    <property type="molecule type" value="Genomic_DNA"/>
</dbReference>
<dbReference type="InterPro" id="IPR001878">
    <property type="entry name" value="Znf_CCHC"/>
</dbReference>
<dbReference type="PROSITE" id="PS50158">
    <property type="entry name" value="ZF_CCHC"/>
    <property type="match status" value="1"/>
</dbReference>
<comment type="caution">
    <text evidence="3">The sequence shown here is derived from an EMBL/GenBank/DDBJ whole genome shotgun (WGS) entry which is preliminary data.</text>
</comment>
<evidence type="ECO:0000259" key="2">
    <source>
        <dbReference type="PROSITE" id="PS50158"/>
    </source>
</evidence>
<dbReference type="AlphaFoldDB" id="A0ABD0QSC4"/>
<dbReference type="Gene3D" id="4.10.60.10">
    <property type="entry name" value="Zinc finger, CCHC-type"/>
    <property type="match status" value="1"/>
</dbReference>
<dbReference type="Proteomes" id="UP001529510">
    <property type="component" value="Unassembled WGS sequence"/>
</dbReference>
<reference evidence="3 4" key="1">
    <citation type="submission" date="2024-05" db="EMBL/GenBank/DDBJ databases">
        <title>Genome sequencing and assembly of Indian major carp, Cirrhinus mrigala (Hamilton, 1822).</title>
        <authorList>
            <person name="Mohindra V."/>
            <person name="Chowdhury L.M."/>
            <person name="Lal K."/>
            <person name="Jena J.K."/>
        </authorList>
    </citation>
    <scope>NUCLEOTIDE SEQUENCE [LARGE SCALE GENOMIC DNA]</scope>
    <source>
        <strain evidence="3">CM1030</strain>
        <tissue evidence="3">Blood</tissue>
    </source>
</reference>
<evidence type="ECO:0000313" key="3">
    <source>
        <dbReference type="EMBL" id="KAL0188146.1"/>
    </source>
</evidence>
<feature type="domain" description="CCHC-type" evidence="2">
    <location>
        <begin position="121"/>
        <end position="136"/>
    </location>
</feature>
<accession>A0ABD0QSC4</accession>
<keyword evidence="4" id="KW-1185">Reference proteome</keyword>
<dbReference type="PANTHER" id="PTHR15503">
    <property type="entry name" value="LDOC1 RELATED"/>
    <property type="match status" value="1"/>
</dbReference>
<evidence type="ECO:0000256" key="1">
    <source>
        <dbReference type="PROSITE-ProRule" id="PRU00047"/>
    </source>
</evidence>
<gene>
    <name evidence="3" type="ORF">M9458_015245</name>
</gene>
<dbReference type="SUPFAM" id="SSF57756">
    <property type="entry name" value="Retrovirus zinc finger-like domains"/>
    <property type="match status" value="1"/>
</dbReference>
<feature type="non-terminal residue" evidence="3">
    <location>
        <position position="157"/>
    </location>
</feature>
<protein>
    <recommendedName>
        <fullName evidence="2">CCHC-type domain-containing protein</fullName>
    </recommendedName>
</protein>
<organism evidence="3 4">
    <name type="scientific">Cirrhinus mrigala</name>
    <name type="common">Mrigala</name>
    <dbReference type="NCBI Taxonomy" id="683832"/>
    <lineage>
        <taxon>Eukaryota</taxon>
        <taxon>Metazoa</taxon>
        <taxon>Chordata</taxon>
        <taxon>Craniata</taxon>
        <taxon>Vertebrata</taxon>
        <taxon>Euteleostomi</taxon>
        <taxon>Actinopterygii</taxon>
        <taxon>Neopterygii</taxon>
        <taxon>Teleostei</taxon>
        <taxon>Ostariophysi</taxon>
        <taxon>Cypriniformes</taxon>
        <taxon>Cyprinidae</taxon>
        <taxon>Labeoninae</taxon>
        <taxon>Labeonini</taxon>
        <taxon>Cirrhinus</taxon>
    </lineage>
</organism>
<proteinExistence type="predicted"/>
<dbReference type="PANTHER" id="PTHR15503:SF22">
    <property type="entry name" value="TRANSPOSON TY3-I GAG POLYPROTEIN"/>
    <property type="match status" value="1"/>
</dbReference>
<dbReference type="InterPro" id="IPR032567">
    <property type="entry name" value="RTL1-rel"/>
</dbReference>
<keyword evidence="1" id="KW-0863">Zinc-finger</keyword>
<evidence type="ECO:0000313" key="4">
    <source>
        <dbReference type="Proteomes" id="UP001529510"/>
    </source>
</evidence>
<dbReference type="SMART" id="SM00343">
    <property type="entry name" value="ZnF_C2HC"/>
    <property type="match status" value="1"/>
</dbReference>
<name>A0ABD0QSC4_CIRMR</name>
<keyword evidence="1" id="KW-0862">Zinc</keyword>
<sequence length="157" mass="17897">VGEQILMLRQGKGTAAEFALAFRTLAAQMGWLDEPLKLPFWRGLSHEQQAELTYRDKGKNLDELTDLTIHIDNLIRSRKPNRSSMFCLPSPPLVSEQEAMQVGHTRLSPEERDHRFQQNLCLYCGQAGHMKVSCPSRPKQHAPFVVNQTFHTSKSIK</sequence>
<dbReference type="GO" id="GO:0008270">
    <property type="term" value="F:zinc ion binding"/>
    <property type="evidence" value="ECO:0007669"/>
    <property type="project" value="UniProtKB-KW"/>
</dbReference>